<protein>
    <submittedName>
        <fullName evidence="4">TetR family transcriptional regulator</fullName>
    </submittedName>
</protein>
<gene>
    <name evidence="4" type="ORF">HGB38_20380</name>
</gene>
<dbReference type="InterPro" id="IPR041583">
    <property type="entry name" value="TetR_C_31"/>
</dbReference>
<evidence type="ECO:0000313" key="5">
    <source>
        <dbReference type="Proteomes" id="UP000540698"/>
    </source>
</evidence>
<organism evidence="4 5">
    <name type="scientific">Nocardia gamkensis</name>
    <dbReference type="NCBI Taxonomy" id="352869"/>
    <lineage>
        <taxon>Bacteria</taxon>
        <taxon>Bacillati</taxon>
        <taxon>Actinomycetota</taxon>
        <taxon>Actinomycetes</taxon>
        <taxon>Mycobacteriales</taxon>
        <taxon>Nocardiaceae</taxon>
        <taxon>Nocardia</taxon>
    </lineage>
</organism>
<dbReference type="InterPro" id="IPR001647">
    <property type="entry name" value="HTH_TetR"/>
</dbReference>
<dbReference type="Proteomes" id="UP000540698">
    <property type="component" value="Unassembled WGS sequence"/>
</dbReference>
<sequence>MSEPPRPDVARRRRSIASAAIDVLADHGVRGLTHRAVDAAAGMSPGAVNYHAPTRGKLVALAVEELFSRDYELVVTHFTDVSALDPTSIPQLAEFMASFIEAMTTGPARRRALARHLLLGEAQFHPQLRDLFDQQRRAFVQFTQRLLETLEVPEPALTAETVTVVVDGLIQRQVMIGAAPLPPAELCQVLTRLLQPWNQ</sequence>
<evidence type="ECO:0000313" key="4">
    <source>
        <dbReference type="EMBL" id="NKY28561.1"/>
    </source>
</evidence>
<dbReference type="InterPro" id="IPR036271">
    <property type="entry name" value="Tet_transcr_reg_TetR-rel_C_sf"/>
</dbReference>
<keyword evidence="1 2" id="KW-0238">DNA-binding</keyword>
<proteinExistence type="predicted"/>
<dbReference type="InterPro" id="IPR050109">
    <property type="entry name" value="HTH-type_TetR-like_transc_reg"/>
</dbReference>
<evidence type="ECO:0000256" key="2">
    <source>
        <dbReference type="PROSITE-ProRule" id="PRU00335"/>
    </source>
</evidence>
<keyword evidence="5" id="KW-1185">Reference proteome</keyword>
<dbReference type="PROSITE" id="PS50977">
    <property type="entry name" value="HTH_TETR_2"/>
    <property type="match status" value="1"/>
</dbReference>
<dbReference type="GO" id="GO:0003700">
    <property type="term" value="F:DNA-binding transcription factor activity"/>
    <property type="evidence" value="ECO:0007669"/>
    <property type="project" value="TreeGrafter"/>
</dbReference>
<feature type="domain" description="HTH tetR-type" evidence="3">
    <location>
        <begin position="10"/>
        <end position="70"/>
    </location>
</feature>
<dbReference type="InterPro" id="IPR009057">
    <property type="entry name" value="Homeodomain-like_sf"/>
</dbReference>
<accession>A0A7X6L672</accession>
<dbReference type="PANTHER" id="PTHR30055:SF231">
    <property type="entry name" value="TRANSCRIPTIONAL REGULATORY PROTEIN (PROBABLY DEOR-FAMILY)-RELATED"/>
    <property type="match status" value="1"/>
</dbReference>
<dbReference type="RefSeq" id="WP_084499136.1">
    <property type="nucleotide sequence ID" value="NZ_JAAXOS010000009.1"/>
</dbReference>
<dbReference type="SUPFAM" id="SSF48498">
    <property type="entry name" value="Tetracyclin repressor-like, C-terminal domain"/>
    <property type="match status" value="1"/>
</dbReference>
<reference evidence="4 5" key="1">
    <citation type="submission" date="2020-04" db="EMBL/GenBank/DDBJ databases">
        <title>MicrobeNet Type strains.</title>
        <authorList>
            <person name="Nicholson A.C."/>
        </authorList>
    </citation>
    <scope>NUCLEOTIDE SEQUENCE [LARGE SCALE GENOMIC DNA]</scope>
    <source>
        <strain evidence="4 5">DSM 44956</strain>
    </source>
</reference>
<dbReference type="SUPFAM" id="SSF46689">
    <property type="entry name" value="Homeodomain-like"/>
    <property type="match status" value="1"/>
</dbReference>
<feature type="DNA-binding region" description="H-T-H motif" evidence="2">
    <location>
        <begin position="33"/>
        <end position="52"/>
    </location>
</feature>
<dbReference type="AlphaFoldDB" id="A0A7X6L672"/>
<dbReference type="PANTHER" id="PTHR30055">
    <property type="entry name" value="HTH-TYPE TRANSCRIPTIONAL REGULATOR RUTR"/>
    <property type="match status" value="1"/>
</dbReference>
<evidence type="ECO:0000259" key="3">
    <source>
        <dbReference type="PROSITE" id="PS50977"/>
    </source>
</evidence>
<dbReference type="Gene3D" id="1.10.357.10">
    <property type="entry name" value="Tetracycline Repressor, domain 2"/>
    <property type="match status" value="1"/>
</dbReference>
<evidence type="ECO:0000256" key="1">
    <source>
        <dbReference type="ARBA" id="ARBA00023125"/>
    </source>
</evidence>
<name>A0A7X6L672_9NOCA</name>
<dbReference type="Pfam" id="PF00440">
    <property type="entry name" value="TetR_N"/>
    <property type="match status" value="1"/>
</dbReference>
<dbReference type="EMBL" id="JAAXOS010000009">
    <property type="protein sequence ID" value="NKY28561.1"/>
    <property type="molecule type" value="Genomic_DNA"/>
</dbReference>
<comment type="caution">
    <text evidence="4">The sequence shown here is derived from an EMBL/GenBank/DDBJ whole genome shotgun (WGS) entry which is preliminary data.</text>
</comment>
<dbReference type="Pfam" id="PF17940">
    <property type="entry name" value="TetR_C_31"/>
    <property type="match status" value="1"/>
</dbReference>
<dbReference type="GO" id="GO:0000976">
    <property type="term" value="F:transcription cis-regulatory region binding"/>
    <property type="evidence" value="ECO:0007669"/>
    <property type="project" value="TreeGrafter"/>
</dbReference>